<keyword evidence="2" id="KW-1185">Reference proteome</keyword>
<name>A0AAU9M9Y9_9ASTR</name>
<reference evidence="1 2" key="1">
    <citation type="submission" date="2022-01" db="EMBL/GenBank/DDBJ databases">
        <authorList>
            <person name="Xiong W."/>
            <person name="Schranz E."/>
        </authorList>
    </citation>
    <scope>NUCLEOTIDE SEQUENCE [LARGE SCALE GENOMIC DNA]</scope>
</reference>
<sequence length="93" mass="10192">MSANSSLFSYLTTPSSPYIPSIDVVKPQSTPSHRQANSLFRRYNRLCAFVSDLKHSLPLCATAATETLFRPFSSFALFCGTADCASDLSSFSR</sequence>
<evidence type="ECO:0000313" key="1">
    <source>
        <dbReference type="EMBL" id="CAH1423535.1"/>
    </source>
</evidence>
<protein>
    <submittedName>
        <fullName evidence="1">Uncharacterized protein</fullName>
    </submittedName>
</protein>
<dbReference type="Proteomes" id="UP001157418">
    <property type="component" value="Unassembled WGS sequence"/>
</dbReference>
<proteinExistence type="predicted"/>
<dbReference type="AlphaFoldDB" id="A0AAU9M9Y9"/>
<organism evidence="1 2">
    <name type="scientific">Lactuca virosa</name>
    <dbReference type="NCBI Taxonomy" id="75947"/>
    <lineage>
        <taxon>Eukaryota</taxon>
        <taxon>Viridiplantae</taxon>
        <taxon>Streptophyta</taxon>
        <taxon>Embryophyta</taxon>
        <taxon>Tracheophyta</taxon>
        <taxon>Spermatophyta</taxon>
        <taxon>Magnoliopsida</taxon>
        <taxon>eudicotyledons</taxon>
        <taxon>Gunneridae</taxon>
        <taxon>Pentapetalae</taxon>
        <taxon>asterids</taxon>
        <taxon>campanulids</taxon>
        <taxon>Asterales</taxon>
        <taxon>Asteraceae</taxon>
        <taxon>Cichorioideae</taxon>
        <taxon>Cichorieae</taxon>
        <taxon>Lactucinae</taxon>
        <taxon>Lactuca</taxon>
    </lineage>
</organism>
<accession>A0AAU9M9Y9</accession>
<evidence type="ECO:0000313" key="2">
    <source>
        <dbReference type="Proteomes" id="UP001157418"/>
    </source>
</evidence>
<dbReference type="EMBL" id="CAKMRJ010001112">
    <property type="protein sequence ID" value="CAH1423535.1"/>
    <property type="molecule type" value="Genomic_DNA"/>
</dbReference>
<comment type="caution">
    <text evidence="1">The sequence shown here is derived from an EMBL/GenBank/DDBJ whole genome shotgun (WGS) entry which is preliminary data.</text>
</comment>
<gene>
    <name evidence="1" type="ORF">LVIROSA_LOCUS10810</name>
</gene>